<keyword evidence="13" id="KW-1185">Reference proteome</keyword>
<evidence type="ECO:0000256" key="1">
    <source>
        <dbReference type="ARBA" id="ARBA00004904"/>
    </source>
</evidence>
<gene>
    <name evidence="12" type="ORF">SARC_02004</name>
</gene>
<sequence>MSAQETRIADLEKEVARLQSCLTVKGAPRKDWSEKIENFKFNTIEEALEAIKQGEFVVVLDNEDRENEGDLVAAAELMTPEKMAFMIRHTSGIVCLSLTKPDQERLELPIMVVNNTEKHRTAFTHTVDYAVGTTTGISAGDRSATVTAACDSSIKASEFNRPGHIFPLVSVEGGVLTRMGHTEATSDLCKLAGLKPMGVLCEIVLDNGNMARRSDLETFSREYGLKIITISDLIEYRKTNNI</sequence>
<keyword evidence="5 11" id="KW-0686">Riboflavin biosynthesis</keyword>
<dbReference type="FunFam" id="3.90.870.10:FF:000002">
    <property type="entry name" value="3,4-dihydroxy-2-butanone 4-phosphate synthase"/>
    <property type="match status" value="1"/>
</dbReference>
<dbReference type="SUPFAM" id="SSF55821">
    <property type="entry name" value="YrdC/RibB"/>
    <property type="match status" value="1"/>
</dbReference>
<dbReference type="UniPathway" id="UPA00275">
    <property type="reaction ID" value="UER00399"/>
</dbReference>
<comment type="function">
    <text evidence="11">Catalyzes the conversion of D-ribulose 5-phosphate to formate and 3,4-dihydroxy-2-butanone 4-phosphate.</text>
</comment>
<dbReference type="GO" id="GO:0046872">
    <property type="term" value="F:metal ion binding"/>
    <property type="evidence" value="ECO:0007669"/>
    <property type="project" value="UniProtKB-KW"/>
</dbReference>
<dbReference type="PANTHER" id="PTHR21327:SF18">
    <property type="entry name" value="3,4-DIHYDROXY-2-BUTANONE 4-PHOSPHATE SYNTHASE"/>
    <property type="match status" value="1"/>
</dbReference>
<dbReference type="EMBL" id="KQ241682">
    <property type="protein sequence ID" value="KNC85820.1"/>
    <property type="molecule type" value="Genomic_DNA"/>
</dbReference>
<dbReference type="PANTHER" id="PTHR21327">
    <property type="entry name" value="GTP CYCLOHYDROLASE II-RELATED"/>
    <property type="match status" value="1"/>
</dbReference>
<evidence type="ECO:0000256" key="5">
    <source>
        <dbReference type="ARBA" id="ARBA00022619"/>
    </source>
</evidence>
<dbReference type="AlphaFoldDB" id="A0A0L0G9Y9"/>
<dbReference type="OrthoDB" id="60371at2759"/>
<comment type="subunit">
    <text evidence="2 11">Homodimer.</text>
</comment>
<dbReference type="HAMAP" id="MF_00180">
    <property type="entry name" value="RibB"/>
    <property type="match status" value="1"/>
</dbReference>
<dbReference type="GeneID" id="25902508"/>
<dbReference type="InterPro" id="IPR000422">
    <property type="entry name" value="DHBP_synthase_RibB"/>
</dbReference>
<keyword evidence="7 11" id="KW-0460">Magnesium</keyword>
<keyword evidence="9 11" id="KW-0456">Lyase</keyword>
<evidence type="ECO:0000256" key="11">
    <source>
        <dbReference type="RuleBase" id="RU003843"/>
    </source>
</evidence>
<reference evidence="12 13" key="1">
    <citation type="submission" date="2011-02" db="EMBL/GenBank/DDBJ databases">
        <title>The Genome Sequence of Sphaeroforma arctica JP610.</title>
        <authorList>
            <consortium name="The Broad Institute Genome Sequencing Platform"/>
            <person name="Russ C."/>
            <person name="Cuomo C."/>
            <person name="Young S.K."/>
            <person name="Zeng Q."/>
            <person name="Gargeya S."/>
            <person name="Alvarado L."/>
            <person name="Berlin A."/>
            <person name="Chapman S.B."/>
            <person name="Chen Z."/>
            <person name="Freedman E."/>
            <person name="Gellesch M."/>
            <person name="Goldberg J."/>
            <person name="Griggs A."/>
            <person name="Gujja S."/>
            <person name="Heilman E."/>
            <person name="Heiman D."/>
            <person name="Howarth C."/>
            <person name="Mehta T."/>
            <person name="Neiman D."/>
            <person name="Pearson M."/>
            <person name="Roberts A."/>
            <person name="Saif S."/>
            <person name="Shea T."/>
            <person name="Shenoy N."/>
            <person name="Sisk P."/>
            <person name="Stolte C."/>
            <person name="Sykes S."/>
            <person name="White J."/>
            <person name="Yandava C."/>
            <person name="Burger G."/>
            <person name="Gray M.W."/>
            <person name="Holland P.W.H."/>
            <person name="King N."/>
            <person name="Lang F.B.F."/>
            <person name="Roger A.J."/>
            <person name="Ruiz-Trillo I."/>
            <person name="Haas B."/>
            <person name="Nusbaum C."/>
            <person name="Birren B."/>
        </authorList>
    </citation>
    <scope>NUCLEOTIDE SEQUENCE [LARGE SCALE GENOMIC DNA]</scope>
    <source>
        <strain evidence="12 13">JP610</strain>
    </source>
</reference>
<organism evidence="12 13">
    <name type="scientific">Sphaeroforma arctica JP610</name>
    <dbReference type="NCBI Taxonomy" id="667725"/>
    <lineage>
        <taxon>Eukaryota</taxon>
        <taxon>Ichthyosporea</taxon>
        <taxon>Ichthyophonida</taxon>
        <taxon>Sphaeroforma</taxon>
    </lineage>
</organism>
<evidence type="ECO:0000256" key="9">
    <source>
        <dbReference type="ARBA" id="ARBA00023239"/>
    </source>
</evidence>
<evidence type="ECO:0000256" key="10">
    <source>
        <dbReference type="ARBA" id="ARBA00060730"/>
    </source>
</evidence>
<dbReference type="NCBIfam" id="TIGR00506">
    <property type="entry name" value="ribB"/>
    <property type="match status" value="1"/>
</dbReference>
<comment type="similarity">
    <text evidence="10 11">Belongs to the DHBP synthase family.</text>
</comment>
<dbReference type="Pfam" id="PF00926">
    <property type="entry name" value="DHBP_synthase"/>
    <property type="match status" value="1"/>
</dbReference>
<dbReference type="eggNOG" id="KOG1284">
    <property type="taxonomic scope" value="Eukaryota"/>
</dbReference>
<dbReference type="RefSeq" id="XP_014159722.1">
    <property type="nucleotide sequence ID" value="XM_014304247.1"/>
</dbReference>
<proteinExistence type="inferred from homology"/>
<evidence type="ECO:0000313" key="12">
    <source>
        <dbReference type="EMBL" id="KNC85820.1"/>
    </source>
</evidence>
<dbReference type="GO" id="GO:0005829">
    <property type="term" value="C:cytosol"/>
    <property type="evidence" value="ECO:0007669"/>
    <property type="project" value="TreeGrafter"/>
</dbReference>
<evidence type="ECO:0000313" key="13">
    <source>
        <dbReference type="Proteomes" id="UP000054560"/>
    </source>
</evidence>
<evidence type="ECO:0000256" key="8">
    <source>
        <dbReference type="ARBA" id="ARBA00023211"/>
    </source>
</evidence>
<comment type="pathway">
    <text evidence="1 11">Cofactor biosynthesis; riboflavin biosynthesis; 2-hydroxy-3-oxobutyl phosphate from D-ribulose 5-phosphate: step 1/1.</text>
</comment>
<evidence type="ECO:0000256" key="4">
    <source>
        <dbReference type="ARBA" id="ARBA00018836"/>
    </source>
</evidence>
<dbReference type="EC" id="4.1.99.12" evidence="3 11"/>
<dbReference type="STRING" id="667725.A0A0L0G9Y9"/>
<dbReference type="Gene3D" id="3.90.870.10">
    <property type="entry name" value="DHBP synthase"/>
    <property type="match status" value="1"/>
</dbReference>
<protein>
    <recommendedName>
        <fullName evidence="4 11">3,4-dihydroxy-2-butanone 4-phosphate synthase</fullName>
        <shortName evidence="11">DHBP synthase</shortName>
        <ecNumber evidence="3 11">4.1.99.12</ecNumber>
    </recommendedName>
</protein>
<name>A0A0L0G9Y9_9EUKA</name>
<dbReference type="GO" id="GO:0009231">
    <property type="term" value="P:riboflavin biosynthetic process"/>
    <property type="evidence" value="ECO:0007669"/>
    <property type="project" value="UniProtKB-UniPathway"/>
</dbReference>
<keyword evidence="8 11" id="KW-0464">Manganese</keyword>
<accession>A0A0L0G9Y9</accession>
<dbReference type="Proteomes" id="UP000054560">
    <property type="component" value="Unassembled WGS sequence"/>
</dbReference>
<evidence type="ECO:0000256" key="2">
    <source>
        <dbReference type="ARBA" id="ARBA00011738"/>
    </source>
</evidence>
<dbReference type="InterPro" id="IPR017945">
    <property type="entry name" value="DHBP_synth_RibB-like_a/b_dom"/>
</dbReference>
<evidence type="ECO:0000256" key="3">
    <source>
        <dbReference type="ARBA" id="ARBA00012153"/>
    </source>
</evidence>
<comment type="catalytic activity">
    <reaction evidence="11">
        <text>D-ribulose 5-phosphate = (2S)-2-hydroxy-3-oxobutyl phosphate + formate + H(+)</text>
        <dbReference type="Rhea" id="RHEA:18457"/>
        <dbReference type="ChEBI" id="CHEBI:15378"/>
        <dbReference type="ChEBI" id="CHEBI:15740"/>
        <dbReference type="ChEBI" id="CHEBI:58121"/>
        <dbReference type="ChEBI" id="CHEBI:58830"/>
        <dbReference type="EC" id="4.1.99.12"/>
    </reaction>
</comment>
<dbReference type="GO" id="GO:0008686">
    <property type="term" value="F:3,4-dihydroxy-2-butanone-4-phosphate synthase activity"/>
    <property type="evidence" value="ECO:0007669"/>
    <property type="project" value="UniProtKB-EC"/>
</dbReference>
<comment type="cofactor">
    <cofactor evidence="11">
        <name>Mg(2+)</name>
        <dbReference type="ChEBI" id="CHEBI:18420"/>
    </cofactor>
    <cofactor evidence="11">
        <name>Mn(2+)</name>
        <dbReference type="ChEBI" id="CHEBI:29035"/>
    </cofactor>
    <text evidence="11">Binds 2 divalent metal cations per subunit. Magnesium or manganese.</text>
</comment>
<keyword evidence="6 11" id="KW-0479">Metal-binding</keyword>
<evidence type="ECO:0000256" key="7">
    <source>
        <dbReference type="ARBA" id="ARBA00022842"/>
    </source>
</evidence>
<evidence type="ECO:0000256" key="6">
    <source>
        <dbReference type="ARBA" id="ARBA00022723"/>
    </source>
</evidence>